<evidence type="ECO:0000313" key="1">
    <source>
        <dbReference type="EMBL" id="KMU81937.1"/>
    </source>
</evidence>
<dbReference type="Proteomes" id="UP000054559">
    <property type="component" value="Unassembled WGS sequence"/>
</dbReference>
<gene>
    <name evidence="1" type="ORF">CISG_09319</name>
</gene>
<protein>
    <submittedName>
        <fullName evidence="1">Uncharacterized protein</fullName>
    </submittedName>
</protein>
<accession>A0A0J8U4V7</accession>
<sequence>MAQNSFSNLKNELAVQLDKFSENADIFINAETENNTKTKNDTAVNESENIVHKQVNNFYYKIFGQTCSQLEYSDMTDLDLDNLMLQKIQQMLGLLSLRSTSSPIMPEKCMDLDKLLLTDLSNLLYLTGDKINDENKKNEKLNSSRK</sequence>
<reference evidence="2" key="1">
    <citation type="journal article" date="2010" name="Genome Res.">
        <title>Population genomic sequencing of Coccidioides fungi reveals recent hybridization and transposon control.</title>
        <authorList>
            <person name="Neafsey D.E."/>
            <person name="Barker B.M."/>
            <person name="Sharpton T.J."/>
            <person name="Stajich J.E."/>
            <person name="Park D.J."/>
            <person name="Whiston E."/>
            <person name="Hung C.-Y."/>
            <person name="McMahan C."/>
            <person name="White J."/>
            <person name="Sykes S."/>
            <person name="Heiman D."/>
            <person name="Young S."/>
            <person name="Zeng Q."/>
            <person name="Abouelleil A."/>
            <person name="Aftuck L."/>
            <person name="Bessette D."/>
            <person name="Brown A."/>
            <person name="FitzGerald M."/>
            <person name="Lui A."/>
            <person name="Macdonald J.P."/>
            <person name="Priest M."/>
            <person name="Orbach M.J."/>
            <person name="Galgiani J.N."/>
            <person name="Kirkland T.N."/>
            <person name="Cole G.T."/>
            <person name="Birren B.W."/>
            <person name="Henn M.R."/>
            <person name="Taylor J.W."/>
            <person name="Rounsley S.D."/>
        </authorList>
    </citation>
    <scope>NUCLEOTIDE SEQUENCE [LARGE SCALE GENOMIC DNA]</scope>
    <source>
        <strain evidence="2">RMSCC 3703</strain>
    </source>
</reference>
<evidence type="ECO:0000313" key="2">
    <source>
        <dbReference type="Proteomes" id="UP000054559"/>
    </source>
</evidence>
<dbReference type="AlphaFoldDB" id="A0A0J8U4V7"/>
<name>A0A0J8U4V7_COCIT</name>
<dbReference type="EMBL" id="DS268209">
    <property type="protein sequence ID" value="KMU81937.1"/>
    <property type="molecule type" value="Genomic_DNA"/>
</dbReference>
<proteinExistence type="predicted"/>
<organism evidence="1 2">
    <name type="scientific">Coccidioides immitis RMSCC 3703</name>
    <dbReference type="NCBI Taxonomy" id="454286"/>
    <lineage>
        <taxon>Eukaryota</taxon>
        <taxon>Fungi</taxon>
        <taxon>Dikarya</taxon>
        <taxon>Ascomycota</taxon>
        <taxon>Pezizomycotina</taxon>
        <taxon>Eurotiomycetes</taxon>
        <taxon>Eurotiomycetidae</taxon>
        <taxon>Onygenales</taxon>
        <taxon>Onygenaceae</taxon>
        <taxon>Coccidioides</taxon>
    </lineage>
</organism>